<dbReference type="EMBL" id="NBWU01000001">
    <property type="protein sequence ID" value="PCE66265.1"/>
    <property type="molecule type" value="Genomic_DNA"/>
</dbReference>
<dbReference type="AlphaFoldDB" id="A0A2A4GEP6"/>
<comment type="caution">
    <text evidence="1">The sequence shown here is derived from an EMBL/GenBank/DDBJ whole genome shotgun (WGS) entry which is preliminary data.</text>
</comment>
<evidence type="ECO:0000313" key="2">
    <source>
        <dbReference type="Proteomes" id="UP000219559"/>
    </source>
</evidence>
<sequence>MVILAVLLCGAALLSHTKNWIQIERDQFKVTSGFYRNSIAFTELDSVVLVDSLPRKQRKHGFTVRGREKGVYQNLEDSTTVYVFLDRAEGPKVKLVYQDSLRLFVNYRDSLDTQALFETIQLRLPQSVN</sequence>
<gene>
    <name evidence="1" type="ORF">B7P33_02915</name>
</gene>
<evidence type="ECO:0008006" key="3">
    <source>
        <dbReference type="Google" id="ProtNLM"/>
    </source>
</evidence>
<name>A0A2A4GEP6_9FLAO</name>
<organism evidence="1 2">
    <name type="scientific">Sediminicola luteus</name>
    <dbReference type="NCBI Taxonomy" id="319238"/>
    <lineage>
        <taxon>Bacteria</taxon>
        <taxon>Pseudomonadati</taxon>
        <taxon>Bacteroidota</taxon>
        <taxon>Flavobacteriia</taxon>
        <taxon>Flavobacteriales</taxon>
        <taxon>Flavobacteriaceae</taxon>
        <taxon>Sediminicola</taxon>
    </lineage>
</organism>
<accession>A0A2A4GEP6</accession>
<dbReference type="Proteomes" id="UP000219559">
    <property type="component" value="Unassembled WGS sequence"/>
</dbReference>
<evidence type="ECO:0000313" key="1">
    <source>
        <dbReference type="EMBL" id="PCE66265.1"/>
    </source>
</evidence>
<keyword evidence="2" id="KW-1185">Reference proteome</keyword>
<proteinExistence type="predicted"/>
<reference evidence="1 2" key="1">
    <citation type="submission" date="2017-04" db="EMBL/GenBank/DDBJ databases">
        <title>A new member of the family Flavobacteriaceae isolated from ascidians.</title>
        <authorList>
            <person name="Chen L."/>
        </authorList>
    </citation>
    <scope>NUCLEOTIDE SEQUENCE [LARGE SCALE GENOMIC DNA]</scope>
    <source>
        <strain evidence="1 2">HQA918</strain>
    </source>
</reference>
<protein>
    <recommendedName>
        <fullName evidence="3">Bacterial Pleckstrin homology domain-containing protein</fullName>
    </recommendedName>
</protein>